<sequence length="376" mass="43683">MDDEDEIFYCKFNRFPGTDIAAYGGAKKTTAVYRTHGQFVRVLCIKCDRSTKNQIPGLARRTRHRNHPPPKLDYLKSTPDHPLETIINNLCFNFPNLTTAKLEFHSIFPEVKLLPILYNLLTACISLKRLTFSVHLAHDTEYPTLETLLSTLNPSPEYATLESLNLDLRLKPQRTSRSRKPQPPPAILPDIPFLTLFSEVVPRKTFEDIKDFSFHVFEYHPWPVTTFAANTSQRFLHLPNVRKLTINATAPTRKILELYCKVPRDDITDLTTLGTSGAPEEELITFLFTFPNIHSLTLLHVDFHNRGDPPRDWQFLNRLQPPHLHRLKLLNGYTKSPINQMERMVGAEFWQSWKVKYTKEMYSMGRGPLWKFYISF</sequence>
<comment type="caution">
    <text evidence="1">The sequence shown here is derived from an EMBL/GenBank/DDBJ whole genome shotgun (WGS) entry which is preliminary data.</text>
</comment>
<accession>A0AAV9XL67</accession>
<protein>
    <recommendedName>
        <fullName evidence="3">F-box domain-containing protein</fullName>
    </recommendedName>
</protein>
<gene>
    <name evidence="1" type="ORF">TWF694_006485</name>
</gene>
<dbReference type="AlphaFoldDB" id="A0AAV9XL67"/>
<evidence type="ECO:0000313" key="1">
    <source>
        <dbReference type="EMBL" id="KAK6542535.1"/>
    </source>
</evidence>
<organism evidence="1 2">
    <name type="scientific">Orbilia ellipsospora</name>
    <dbReference type="NCBI Taxonomy" id="2528407"/>
    <lineage>
        <taxon>Eukaryota</taxon>
        <taxon>Fungi</taxon>
        <taxon>Dikarya</taxon>
        <taxon>Ascomycota</taxon>
        <taxon>Pezizomycotina</taxon>
        <taxon>Orbiliomycetes</taxon>
        <taxon>Orbiliales</taxon>
        <taxon>Orbiliaceae</taxon>
        <taxon>Orbilia</taxon>
    </lineage>
</organism>
<keyword evidence="2" id="KW-1185">Reference proteome</keyword>
<proteinExistence type="predicted"/>
<reference evidence="1 2" key="1">
    <citation type="submission" date="2019-10" db="EMBL/GenBank/DDBJ databases">
        <authorList>
            <person name="Palmer J.M."/>
        </authorList>
    </citation>
    <scope>NUCLEOTIDE SEQUENCE [LARGE SCALE GENOMIC DNA]</scope>
    <source>
        <strain evidence="1 2">TWF694</strain>
    </source>
</reference>
<name>A0AAV9XL67_9PEZI</name>
<evidence type="ECO:0008006" key="3">
    <source>
        <dbReference type="Google" id="ProtNLM"/>
    </source>
</evidence>
<dbReference type="Proteomes" id="UP001365542">
    <property type="component" value="Unassembled WGS sequence"/>
</dbReference>
<dbReference type="EMBL" id="JAVHJO010000002">
    <property type="protein sequence ID" value="KAK6542535.1"/>
    <property type="molecule type" value="Genomic_DNA"/>
</dbReference>
<evidence type="ECO:0000313" key="2">
    <source>
        <dbReference type="Proteomes" id="UP001365542"/>
    </source>
</evidence>